<dbReference type="STRING" id="397948.Cmaq_1284"/>
<dbReference type="OrthoDB" id="11877at2157"/>
<dbReference type="InterPro" id="IPR042239">
    <property type="entry name" value="Nop_C"/>
</dbReference>
<dbReference type="InterPro" id="IPR048896">
    <property type="entry name" value="Nop5_56-rel_N"/>
</dbReference>
<dbReference type="FunFam" id="1.10.246.90:FF:000007">
    <property type="entry name" value="Pre mRNA splicing protein"/>
    <property type="match status" value="1"/>
</dbReference>
<gene>
    <name evidence="4" type="ordered locus">Cmaq_1284</name>
</gene>
<sequence>MLDALGIIALRDDGSVVDKLVYDYDAQRIASMLNSIEVGKPTDELISFINKLAKAGVSTIYVEHKELARNLANVIKGVEIKAELPTKVGRLFREEFWGRYLKEVYGIEPIEYIKRVHEVSVIQTRLKLKQAAERRDLFIAQAINSVDDLDKVSNLVASRLREWYGIHFPELENLTRNNNEYAVLVYKLGDRSNYTKSNIMEALPELGEERASRIAEAAAKSVGASIVEWDLQQIKALAKLYLDMQTIRENLTEYIDDAMKDVAPNIRELAGSLLGARLIALAGSLMKLALMPASTIQVLGAEKALFRALRGRGRPPKHGVIFQYPDIFRAPRWQRGKIARALAAKLAIAAKADAFTGNFIAPRLKEEFMRRVQEVKTIYAKPPPRKPAAKPHGKPERKPSRR</sequence>
<dbReference type="Proteomes" id="UP000001137">
    <property type="component" value="Chromosome"/>
</dbReference>
<dbReference type="SMART" id="SM00931">
    <property type="entry name" value="NOSIC"/>
    <property type="match status" value="1"/>
</dbReference>
<dbReference type="InterPro" id="IPR045056">
    <property type="entry name" value="Nop56/Nop58"/>
</dbReference>
<feature type="compositionally biased region" description="Basic residues" evidence="2">
    <location>
        <begin position="383"/>
        <end position="392"/>
    </location>
</feature>
<dbReference type="PROSITE" id="PS51358">
    <property type="entry name" value="NOP"/>
    <property type="match status" value="1"/>
</dbReference>
<evidence type="ECO:0000256" key="2">
    <source>
        <dbReference type="SAM" id="MobiDB-lite"/>
    </source>
</evidence>
<dbReference type="EMBL" id="CP000852">
    <property type="protein sequence ID" value="ABW02111.1"/>
    <property type="molecule type" value="Genomic_DNA"/>
</dbReference>
<dbReference type="eggNOG" id="arCOG01923">
    <property type="taxonomic scope" value="Archaea"/>
</dbReference>
<dbReference type="InterPro" id="IPR047099">
    <property type="entry name" value="Nop5_N_sf"/>
</dbReference>
<feature type="domain" description="Nop" evidence="3">
    <location>
        <begin position="262"/>
        <end position="377"/>
    </location>
</feature>
<dbReference type="InterPro" id="IPR012976">
    <property type="entry name" value="NOSIC"/>
</dbReference>
<evidence type="ECO:0000256" key="1">
    <source>
        <dbReference type="ARBA" id="ARBA00009211"/>
    </source>
</evidence>
<dbReference type="RefSeq" id="WP_012186330.1">
    <property type="nucleotide sequence ID" value="NC_009954.1"/>
</dbReference>
<dbReference type="GO" id="GO:0030515">
    <property type="term" value="F:snoRNA binding"/>
    <property type="evidence" value="ECO:0007669"/>
    <property type="project" value="InterPro"/>
</dbReference>
<dbReference type="PANTHER" id="PTHR10894:SF0">
    <property type="entry name" value="NUCLEOLAR PROTEIN 56"/>
    <property type="match status" value="1"/>
</dbReference>
<keyword evidence="5" id="KW-1185">Reference proteome</keyword>
<keyword evidence="4" id="KW-0687">Ribonucleoprotein</keyword>
<dbReference type="InterPro" id="IPR036070">
    <property type="entry name" value="Nop_dom_sf"/>
</dbReference>
<dbReference type="NCBIfam" id="NF011121">
    <property type="entry name" value="PRK14552.1"/>
    <property type="match status" value="1"/>
</dbReference>
<comment type="similarity">
    <text evidence="1">Belongs to the NOP5/NOP56 family.</text>
</comment>
<dbReference type="HOGENOM" id="CLU_015495_1_0_2"/>
<evidence type="ECO:0000313" key="5">
    <source>
        <dbReference type="Proteomes" id="UP000001137"/>
    </source>
</evidence>
<name>A8M8P2_CALMQ</name>
<evidence type="ECO:0000313" key="4">
    <source>
        <dbReference type="EMBL" id="ABW02111.1"/>
    </source>
</evidence>
<dbReference type="InterPro" id="IPR029012">
    <property type="entry name" value="Helix_hairpin_bin_sf"/>
</dbReference>
<dbReference type="Pfam" id="PF21572">
    <property type="entry name" value="Nop5_56-rel_N_Arc"/>
    <property type="match status" value="1"/>
</dbReference>
<dbReference type="Gene3D" id="3.30.420.220">
    <property type="match status" value="1"/>
</dbReference>
<feature type="region of interest" description="Disordered" evidence="2">
    <location>
        <begin position="376"/>
        <end position="402"/>
    </location>
</feature>
<dbReference type="SUPFAM" id="SSF89124">
    <property type="entry name" value="Nop domain"/>
    <property type="match status" value="1"/>
</dbReference>
<feature type="compositionally biased region" description="Basic and acidic residues" evidence="2">
    <location>
        <begin position="393"/>
        <end position="402"/>
    </location>
</feature>
<evidence type="ECO:0000259" key="3">
    <source>
        <dbReference type="PROSITE" id="PS51358"/>
    </source>
</evidence>
<protein>
    <submittedName>
        <fullName evidence="4">Pre-mRNA processing ribonucleoprotein, binding region</fullName>
    </submittedName>
</protein>
<reference evidence="4 5" key="1">
    <citation type="submission" date="2007-10" db="EMBL/GenBank/DDBJ databases">
        <title>Complete sequence of Caldivirga maquilingensis IC-167.</title>
        <authorList>
            <consortium name="US DOE Joint Genome Institute"/>
            <person name="Copeland A."/>
            <person name="Lucas S."/>
            <person name="Lapidus A."/>
            <person name="Barry K."/>
            <person name="Glavina del Rio T."/>
            <person name="Dalin E."/>
            <person name="Tice H."/>
            <person name="Pitluck S."/>
            <person name="Saunders E."/>
            <person name="Brettin T."/>
            <person name="Bruce D."/>
            <person name="Detter J.C."/>
            <person name="Han C."/>
            <person name="Schmutz J."/>
            <person name="Larimer F."/>
            <person name="Land M."/>
            <person name="Hauser L."/>
            <person name="Kyrpides N."/>
            <person name="Ivanova N."/>
            <person name="Biddle J.F."/>
            <person name="Zhang Z."/>
            <person name="Fitz-Gibbon S.T."/>
            <person name="Lowe T.M."/>
            <person name="Saltikov C."/>
            <person name="House C.H."/>
            <person name="Richardson P."/>
        </authorList>
    </citation>
    <scope>NUCLEOTIDE SEQUENCE [LARGE SCALE GENOMIC DNA]</scope>
    <source>
        <strain evidence="5">ATCC 700844 / DSM 13496 / JCM 10307 / IC-167</strain>
    </source>
</reference>
<organism evidence="4 5">
    <name type="scientific">Caldivirga maquilingensis (strain ATCC 700844 / DSM 13496 / JCM 10307 / IC-167)</name>
    <dbReference type="NCBI Taxonomy" id="397948"/>
    <lineage>
        <taxon>Archaea</taxon>
        <taxon>Thermoproteota</taxon>
        <taxon>Thermoprotei</taxon>
        <taxon>Thermoproteales</taxon>
        <taxon>Thermoproteaceae</taxon>
        <taxon>Caldivirga</taxon>
    </lineage>
</organism>
<dbReference type="AlphaFoldDB" id="A8M8P2"/>
<dbReference type="Gene3D" id="1.10.287.660">
    <property type="entry name" value="Helix hairpin bin"/>
    <property type="match status" value="1"/>
</dbReference>
<dbReference type="PANTHER" id="PTHR10894">
    <property type="entry name" value="NUCLEOLAR PROTEIN 5 NUCLEOLAR PROTEIN NOP5 NOP58"/>
    <property type="match status" value="1"/>
</dbReference>
<dbReference type="KEGG" id="cma:Cmaq_1284"/>
<dbReference type="Pfam" id="PF01798">
    <property type="entry name" value="Nop"/>
    <property type="match status" value="1"/>
</dbReference>
<accession>A8M8P2</accession>
<proteinExistence type="inferred from homology"/>
<dbReference type="Gene3D" id="1.10.246.90">
    <property type="entry name" value="Nop domain"/>
    <property type="match status" value="1"/>
</dbReference>
<dbReference type="InterPro" id="IPR002687">
    <property type="entry name" value="Nop_dom"/>
</dbReference>
<dbReference type="GO" id="GO:0031428">
    <property type="term" value="C:box C/D methylation guide snoRNP complex"/>
    <property type="evidence" value="ECO:0007669"/>
    <property type="project" value="InterPro"/>
</dbReference>
<dbReference type="Gene3D" id="1.10.150.460">
    <property type="match status" value="1"/>
</dbReference>
<dbReference type="GeneID" id="5708470"/>